<dbReference type="STRING" id="1670800.BSQ44_24760"/>
<dbReference type="PANTHER" id="PTHR43400">
    <property type="entry name" value="FUMARATE REDUCTASE"/>
    <property type="match status" value="1"/>
</dbReference>
<evidence type="ECO:0000313" key="7">
    <source>
        <dbReference type="Proteomes" id="UP000182840"/>
    </source>
</evidence>
<evidence type="ECO:0000256" key="4">
    <source>
        <dbReference type="ARBA" id="ARBA00023002"/>
    </source>
</evidence>
<dbReference type="InterPro" id="IPR050315">
    <property type="entry name" value="FAD-oxidoreductase_2"/>
</dbReference>
<organism evidence="6 7">
    <name type="scientific">Aquibium oceanicum</name>
    <dbReference type="NCBI Taxonomy" id="1670800"/>
    <lineage>
        <taxon>Bacteria</taxon>
        <taxon>Pseudomonadati</taxon>
        <taxon>Pseudomonadota</taxon>
        <taxon>Alphaproteobacteria</taxon>
        <taxon>Hyphomicrobiales</taxon>
        <taxon>Phyllobacteriaceae</taxon>
        <taxon>Aquibium</taxon>
    </lineage>
</organism>
<dbReference type="Gene3D" id="3.90.700.10">
    <property type="entry name" value="Succinate dehydrogenase/fumarate reductase flavoprotein, catalytic domain"/>
    <property type="match status" value="1"/>
</dbReference>
<dbReference type="Proteomes" id="UP000182840">
    <property type="component" value="Chromosome"/>
</dbReference>
<keyword evidence="3" id="KW-0274">FAD</keyword>
<dbReference type="KEGG" id="meso:BSQ44_24760"/>
<evidence type="ECO:0000256" key="2">
    <source>
        <dbReference type="ARBA" id="ARBA00022630"/>
    </source>
</evidence>
<comment type="cofactor">
    <cofactor evidence="1">
        <name>FAD</name>
        <dbReference type="ChEBI" id="CHEBI:57692"/>
    </cofactor>
</comment>
<dbReference type="PANTHER" id="PTHR43400:SF7">
    <property type="entry name" value="FAD-DEPENDENT OXIDOREDUCTASE 2 FAD BINDING DOMAIN-CONTAINING PROTEIN"/>
    <property type="match status" value="1"/>
</dbReference>
<accession>A0A1L3SXR9</accession>
<keyword evidence="7" id="KW-1185">Reference proteome</keyword>
<evidence type="ECO:0000259" key="5">
    <source>
        <dbReference type="Pfam" id="PF00890"/>
    </source>
</evidence>
<dbReference type="InterPro" id="IPR036188">
    <property type="entry name" value="FAD/NAD-bd_sf"/>
</dbReference>
<evidence type="ECO:0000256" key="3">
    <source>
        <dbReference type="ARBA" id="ARBA00022827"/>
    </source>
</evidence>
<sequence length="498" mass="53910">MSEDARYDVIVVGGGNAALCAAISARNAGGSVLLLERAPEEERGGNSTFTDGKFRAVYNGLEDVKALVPDLTQAEIDSTDFGEYTENDFFDDMARITQMRTDPDLCEILVRSSRDALFWLKDQGIRFMANYGRQAYKVDGRFKFWGGTTLVVAAGGPGLVDGLYRRAEKLGVEIRYDAAVKSLLHADGTGVTGVRVFMDGEMKTVRSKAVVLACGGFEANAEWRAKYLGPGWDLAKVRGSRFNTGDGLAMALQIGAQPTGHWSGCHATAWERYAADFGNSSDTIQYQRHSYTFGIVVNKNGERFIDEGADFRNYTYAKYGQEVLRQPEQVAWQIYDGKVLHLLTDEYRSRLVTKVSADTIEGLVEQLDEVNQARLLKTIETYNAAVDTSVPFDANSLDGRAAKGLAVPRSNWANPLDTAPFEAYAVTCGITFTFGGLKINLEGQVLDTDGRPIPGLFAAGEMVGGIFYHNYPGASGLTSGTVFGRLAGASAAAAALAG</sequence>
<dbReference type="InterPro" id="IPR027477">
    <property type="entry name" value="Succ_DH/fumarate_Rdtase_cat_sf"/>
</dbReference>
<keyword evidence="4" id="KW-0560">Oxidoreductase</keyword>
<reference evidence="7" key="1">
    <citation type="submission" date="2016-11" db="EMBL/GenBank/DDBJ databases">
        <title>Mesorhizobium oceanicum sp. nov., isolated from deep seawater in South China Sea.</title>
        <authorList>
            <person name="Fu G.-Y."/>
        </authorList>
    </citation>
    <scope>NUCLEOTIDE SEQUENCE [LARGE SCALE GENOMIC DNA]</scope>
    <source>
        <strain evidence="7">B7</strain>
    </source>
</reference>
<dbReference type="InterPro" id="IPR003953">
    <property type="entry name" value="FAD-dep_OxRdtase_2_FAD-bd"/>
</dbReference>
<dbReference type="GO" id="GO:0016491">
    <property type="term" value="F:oxidoreductase activity"/>
    <property type="evidence" value="ECO:0007669"/>
    <property type="project" value="UniProtKB-KW"/>
</dbReference>
<dbReference type="SUPFAM" id="SSF56425">
    <property type="entry name" value="Succinate dehydrogenase/fumarate reductase flavoprotein, catalytic domain"/>
    <property type="match status" value="1"/>
</dbReference>
<dbReference type="Pfam" id="PF00890">
    <property type="entry name" value="FAD_binding_2"/>
    <property type="match status" value="1"/>
</dbReference>
<proteinExistence type="predicted"/>
<protein>
    <submittedName>
        <fullName evidence="6">Tricarballylate dehydrogenase</fullName>
    </submittedName>
</protein>
<dbReference type="SUPFAM" id="SSF51905">
    <property type="entry name" value="FAD/NAD(P)-binding domain"/>
    <property type="match status" value="1"/>
</dbReference>
<evidence type="ECO:0000313" key="6">
    <source>
        <dbReference type="EMBL" id="APH74219.1"/>
    </source>
</evidence>
<keyword evidence="2" id="KW-0285">Flavoprotein</keyword>
<dbReference type="EMBL" id="CP018171">
    <property type="protein sequence ID" value="APH74219.1"/>
    <property type="molecule type" value="Genomic_DNA"/>
</dbReference>
<dbReference type="NCBIfam" id="NF006130">
    <property type="entry name" value="PRK08274.1"/>
    <property type="match status" value="1"/>
</dbReference>
<dbReference type="AlphaFoldDB" id="A0A1L3SXR9"/>
<name>A0A1L3SXR9_9HYPH</name>
<dbReference type="OrthoDB" id="3178130at2"/>
<gene>
    <name evidence="6" type="ORF">BSQ44_24760</name>
</gene>
<feature type="domain" description="FAD-dependent oxidoreductase 2 FAD-binding" evidence="5">
    <location>
        <begin position="8"/>
        <end position="475"/>
    </location>
</feature>
<dbReference type="RefSeq" id="WP_072607674.1">
    <property type="nucleotide sequence ID" value="NZ_CP018171.1"/>
</dbReference>
<evidence type="ECO:0000256" key="1">
    <source>
        <dbReference type="ARBA" id="ARBA00001974"/>
    </source>
</evidence>
<dbReference type="Gene3D" id="3.50.50.60">
    <property type="entry name" value="FAD/NAD(P)-binding domain"/>
    <property type="match status" value="1"/>
</dbReference>